<organism evidence="2 3">
    <name type="scientific">Rhynochetos jubatus</name>
    <name type="common">kagu</name>
    <dbReference type="NCBI Taxonomy" id="54386"/>
    <lineage>
        <taxon>Eukaryota</taxon>
        <taxon>Metazoa</taxon>
        <taxon>Chordata</taxon>
        <taxon>Craniata</taxon>
        <taxon>Vertebrata</taxon>
        <taxon>Euteleostomi</taxon>
        <taxon>Archelosauria</taxon>
        <taxon>Archosauria</taxon>
        <taxon>Dinosauria</taxon>
        <taxon>Saurischia</taxon>
        <taxon>Theropoda</taxon>
        <taxon>Coelurosauria</taxon>
        <taxon>Aves</taxon>
        <taxon>Neognathae</taxon>
        <taxon>Neoaves</taxon>
        <taxon>Phaethontimorphae</taxon>
        <taxon>Eurypygiformes</taxon>
        <taxon>Rhynochetidae</taxon>
        <taxon>Rhynochetos</taxon>
    </lineage>
</organism>
<feature type="non-terminal residue" evidence="2">
    <location>
        <position position="139"/>
    </location>
</feature>
<dbReference type="OrthoDB" id="24683at2759"/>
<dbReference type="InterPro" id="IPR036236">
    <property type="entry name" value="Znf_C2H2_sf"/>
</dbReference>
<dbReference type="AlphaFoldDB" id="A0A7K6RVP2"/>
<reference evidence="2 3" key="1">
    <citation type="submission" date="2019-09" db="EMBL/GenBank/DDBJ databases">
        <title>Bird 10,000 Genomes (B10K) Project - Family phase.</title>
        <authorList>
            <person name="Zhang G."/>
        </authorList>
    </citation>
    <scope>NUCLEOTIDE SEQUENCE [LARGE SCALE GENOMIC DNA]</scope>
    <source>
        <strain evidence="2">B10K-DU-029-58</strain>
        <tissue evidence="2">Muscle</tissue>
    </source>
</reference>
<proteinExistence type="predicted"/>
<dbReference type="InterPro" id="IPR051879">
    <property type="entry name" value="C2H2-ZF_Maturation_Protein"/>
</dbReference>
<accession>A0A7K6RVP2</accession>
<evidence type="ECO:0000256" key="1">
    <source>
        <dbReference type="SAM" id="MobiDB-lite"/>
    </source>
</evidence>
<feature type="non-terminal residue" evidence="2">
    <location>
        <position position="1"/>
    </location>
</feature>
<gene>
    <name evidence="2" type="primary">Znf593</name>
    <name evidence="2" type="ORF">RHYJUB_R07258</name>
</gene>
<sequence length="139" mass="15646">MSPRNGRRTGAHRAHSLARQLKTKRRRRDLDEIHGDLRPENAARLLRQEPDPDLPGCAQFYCLHCACVGRGGVEGLTAPGMKEHFRSKVHKKRLKQLREAPYTQEEAERAAGMGSYIPPKKVEVQTQPLDEAIEAEPSS</sequence>
<dbReference type="PANTHER" id="PTHR46095:SF1">
    <property type="entry name" value="ZINC FINGER PROTEIN 593"/>
    <property type="match status" value="1"/>
</dbReference>
<protein>
    <submittedName>
        <fullName evidence="2">ZN593 protein</fullName>
    </submittedName>
</protein>
<feature type="compositionally biased region" description="Basic residues" evidence="1">
    <location>
        <begin position="1"/>
        <end position="27"/>
    </location>
</feature>
<dbReference type="Proteomes" id="UP000570016">
    <property type="component" value="Unassembled WGS sequence"/>
</dbReference>
<keyword evidence="3" id="KW-1185">Reference proteome</keyword>
<evidence type="ECO:0000313" key="2">
    <source>
        <dbReference type="EMBL" id="NWW89295.1"/>
    </source>
</evidence>
<feature type="region of interest" description="Disordered" evidence="1">
    <location>
        <begin position="1"/>
        <end position="35"/>
    </location>
</feature>
<name>A0A7K6RVP2_9AVES</name>
<dbReference type="EMBL" id="VZRY01002732">
    <property type="protein sequence ID" value="NWW89295.1"/>
    <property type="molecule type" value="Genomic_DNA"/>
</dbReference>
<dbReference type="SUPFAM" id="SSF57667">
    <property type="entry name" value="beta-beta-alpha zinc fingers"/>
    <property type="match status" value="1"/>
</dbReference>
<comment type="caution">
    <text evidence="2">The sequence shown here is derived from an EMBL/GenBank/DDBJ whole genome shotgun (WGS) entry which is preliminary data.</text>
</comment>
<feature type="region of interest" description="Disordered" evidence="1">
    <location>
        <begin position="98"/>
        <end position="139"/>
    </location>
</feature>
<dbReference type="PANTHER" id="PTHR46095">
    <property type="entry name" value="ZINC FINGER PROTEIN 593"/>
    <property type="match status" value="1"/>
</dbReference>
<evidence type="ECO:0000313" key="3">
    <source>
        <dbReference type="Proteomes" id="UP000570016"/>
    </source>
</evidence>
<dbReference type="Gene3D" id="3.30.160.60">
    <property type="entry name" value="Classic Zinc Finger"/>
    <property type="match status" value="1"/>
</dbReference>